<evidence type="ECO:0000313" key="2">
    <source>
        <dbReference type="Proteomes" id="UP000324767"/>
    </source>
</evidence>
<dbReference type="EMBL" id="VXIT01000007">
    <property type="protein sequence ID" value="KAA6411716.1"/>
    <property type="molecule type" value="Genomic_DNA"/>
</dbReference>
<protein>
    <submittedName>
        <fullName evidence="1">Uncharacterized protein</fullName>
    </submittedName>
</protein>
<dbReference type="Proteomes" id="UP000324767">
    <property type="component" value="Unassembled WGS sequence"/>
</dbReference>
<gene>
    <name evidence="1" type="ORF">FRX48_04997</name>
</gene>
<evidence type="ECO:0000313" key="1">
    <source>
        <dbReference type="EMBL" id="KAA6411716.1"/>
    </source>
</evidence>
<dbReference type="AlphaFoldDB" id="A0A5M8PQ74"/>
<comment type="caution">
    <text evidence="1">The sequence shown here is derived from an EMBL/GenBank/DDBJ whole genome shotgun (WGS) entry which is preliminary data.</text>
</comment>
<accession>A0A5M8PQ74</accession>
<sequence length="68" mass="8204">MSSIEQRPILFQPILTLVVIFAHNLQKHRCRKWDVPKNIHYRVHTLALDWTLESRFYYKHAKGIENVC</sequence>
<name>A0A5M8PQ74_9LECA</name>
<organism evidence="1 2">
    <name type="scientific">Lasallia pustulata</name>
    <dbReference type="NCBI Taxonomy" id="136370"/>
    <lineage>
        <taxon>Eukaryota</taxon>
        <taxon>Fungi</taxon>
        <taxon>Dikarya</taxon>
        <taxon>Ascomycota</taxon>
        <taxon>Pezizomycotina</taxon>
        <taxon>Lecanoromycetes</taxon>
        <taxon>OSLEUM clade</taxon>
        <taxon>Umbilicariomycetidae</taxon>
        <taxon>Umbilicariales</taxon>
        <taxon>Umbilicariaceae</taxon>
        <taxon>Lasallia</taxon>
    </lineage>
</organism>
<reference evidence="1 2" key="1">
    <citation type="submission" date="2019-09" db="EMBL/GenBank/DDBJ databases">
        <title>The hologenome of the rock-dwelling lichen Lasallia pustulata.</title>
        <authorList>
            <person name="Greshake Tzovaras B."/>
            <person name="Segers F."/>
            <person name="Bicker A."/>
            <person name="Dal Grande F."/>
            <person name="Otte J."/>
            <person name="Hankeln T."/>
            <person name="Schmitt I."/>
            <person name="Ebersberger I."/>
        </authorList>
    </citation>
    <scope>NUCLEOTIDE SEQUENCE [LARGE SCALE GENOMIC DNA]</scope>
    <source>
        <strain evidence="1">A1-1</strain>
    </source>
</reference>
<proteinExistence type="predicted"/>